<reference evidence="1" key="1">
    <citation type="submission" date="2019-12" db="EMBL/GenBank/DDBJ databases">
        <title>Genome sequencing and annotation of Brassica cretica.</title>
        <authorList>
            <person name="Studholme D.J."/>
            <person name="Sarris P.F."/>
        </authorList>
    </citation>
    <scope>NUCLEOTIDE SEQUENCE</scope>
    <source>
        <strain evidence="1">PFS-102/07</strain>
        <tissue evidence="1">Leaf</tissue>
    </source>
</reference>
<accession>A0A8S9FHT0</accession>
<protein>
    <submittedName>
        <fullName evidence="1">Uncharacterized protein</fullName>
    </submittedName>
</protein>
<organism evidence="1">
    <name type="scientific">Brassica cretica</name>
    <name type="common">Mustard</name>
    <dbReference type="NCBI Taxonomy" id="69181"/>
    <lineage>
        <taxon>Eukaryota</taxon>
        <taxon>Viridiplantae</taxon>
        <taxon>Streptophyta</taxon>
        <taxon>Embryophyta</taxon>
        <taxon>Tracheophyta</taxon>
        <taxon>Spermatophyta</taxon>
        <taxon>Magnoliopsida</taxon>
        <taxon>eudicotyledons</taxon>
        <taxon>Gunneridae</taxon>
        <taxon>Pentapetalae</taxon>
        <taxon>rosids</taxon>
        <taxon>malvids</taxon>
        <taxon>Brassicales</taxon>
        <taxon>Brassicaceae</taxon>
        <taxon>Brassiceae</taxon>
        <taxon>Brassica</taxon>
    </lineage>
</organism>
<gene>
    <name evidence="1" type="ORF">F2Q70_00032384</name>
</gene>
<dbReference type="EMBL" id="QGKY02002305">
    <property type="protein sequence ID" value="KAF2533190.1"/>
    <property type="molecule type" value="Genomic_DNA"/>
</dbReference>
<dbReference type="AlphaFoldDB" id="A0A8S9FHT0"/>
<comment type="caution">
    <text evidence="1">The sequence shown here is derived from an EMBL/GenBank/DDBJ whole genome shotgun (WGS) entry which is preliminary data.</text>
</comment>
<sequence length="64" mass="7138">MSQIRRRVYNRRSSLLARCMLPVTSHLLLVPRRGGFCSGYNFLRSVSFLATTVSEESGSSLSAD</sequence>
<evidence type="ECO:0000313" key="1">
    <source>
        <dbReference type="EMBL" id="KAF2533190.1"/>
    </source>
</evidence>
<proteinExistence type="predicted"/>
<name>A0A8S9FHT0_BRACR</name>